<evidence type="ECO:0000256" key="5">
    <source>
        <dbReference type="ARBA" id="ARBA00022741"/>
    </source>
</evidence>
<evidence type="ECO:0000256" key="4">
    <source>
        <dbReference type="ARBA" id="ARBA00022679"/>
    </source>
</evidence>
<dbReference type="EMBL" id="JAKEVY010000001">
    <property type="protein sequence ID" value="MCF1713761.1"/>
    <property type="molecule type" value="Genomic_DNA"/>
</dbReference>
<keyword evidence="12" id="KW-1185">Reference proteome</keyword>
<comment type="caution">
    <text evidence="11">The sequence shown here is derived from an EMBL/GenBank/DDBJ whole genome shotgun (WGS) entry which is preliminary data.</text>
</comment>
<dbReference type="Pfam" id="PF02518">
    <property type="entry name" value="HATPase_c"/>
    <property type="match status" value="1"/>
</dbReference>
<dbReference type="SMART" id="SM00387">
    <property type="entry name" value="HATPase_c"/>
    <property type="match status" value="1"/>
</dbReference>
<dbReference type="PRINTS" id="PR00344">
    <property type="entry name" value="BCTRLSENSOR"/>
</dbReference>
<accession>A0ABS9BE19</accession>
<evidence type="ECO:0000259" key="10">
    <source>
        <dbReference type="PROSITE" id="PS50109"/>
    </source>
</evidence>
<evidence type="ECO:0000313" key="12">
    <source>
        <dbReference type="Proteomes" id="UP001200145"/>
    </source>
</evidence>
<dbReference type="InterPro" id="IPR004358">
    <property type="entry name" value="Sig_transdc_His_kin-like_C"/>
</dbReference>
<keyword evidence="5" id="KW-0547">Nucleotide-binding</keyword>
<evidence type="ECO:0000313" key="11">
    <source>
        <dbReference type="EMBL" id="MCF1713761.1"/>
    </source>
</evidence>
<feature type="domain" description="Histidine kinase" evidence="10">
    <location>
        <begin position="181"/>
        <end position="384"/>
    </location>
</feature>
<evidence type="ECO:0000256" key="3">
    <source>
        <dbReference type="ARBA" id="ARBA00022553"/>
    </source>
</evidence>
<evidence type="ECO:0000256" key="6">
    <source>
        <dbReference type="ARBA" id="ARBA00022777"/>
    </source>
</evidence>
<keyword evidence="9" id="KW-0472">Membrane</keyword>
<protein>
    <recommendedName>
        <fullName evidence="2">histidine kinase</fullName>
        <ecNumber evidence="2">2.7.13.3</ecNumber>
    </recommendedName>
</protein>
<keyword evidence="8" id="KW-0902">Two-component regulatory system</keyword>
<dbReference type="PROSITE" id="PS50109">
    <property type="entry name" value="HIS_KIN"/>
    <property type="match status" value="1"/>
</dbReference>
<sequence length="388" mass="43880">MVSILTNWRSWLALLALSIVIGTIFYSRYLATKIAQEERDKVELWVNASKAIFDNPDMPLTLPNMIRNEQTNIPIIETNEKDSIVNYINLDSTEAALDPTYLPDKLREFKRNNEPFILVLSQQPYIANKYYYGNTRLLREVKYYPLIQLVIVGLLITLLLLLLTTQHRSSQNQLWAGMAKETAHQLGTPLSSLQGWVEMLKESGGQEAITRELEKDVNRLKLVSDRFSKIGSIPNLEPTDIVGQVDAMLDYIKRRASGKIRFEFMAPPTGSLIIPLSATLFDWVIENLLKNALDAMEGQGQITVQIQENEREVLIDVTDTGKGIPATHIGRVFDPGFTTKKRGWGLGLSLSKRIIEQFHRGELNVKQSEPGKGTTFRIVLPKQTGLSK</sequence>
<dbReference type="RefSeq" id="WP_234864289.1">
    <property type="nucleotide sequence ID" value="NZ_JAKEVY010000001.1"/>
</dbReference>
<evidence type="ECO:0000256" key="1">
    <source>
        <dbReference type="ARBA" id="ARBA00000085"/>
    </source>
</evidence>
<name>A0ABS9BE19_9BACT</name>
<proteinExistence type="predicted"/>
<keyword evidence="6 11" id="KW-0418">Kinase</keyword>
<dbReference type="SUPFAM" id="SSF55874">
    <property type="entry name" value="ATPase domain of HSP90 chaperone/DNA topoisomerase II/histidine kinase"/>
    <property type="match status" value="1"/>
</dbReference>
<organism evidence="11 12">
    <name type="scientific">Flavihumibacter fluminis</name>
    <dbReference type="NCBI Taxonomy" id="2909236"/>
    <lineage>
        <taxon>Bacteria</taxon>
        <taxon>Pseudomonadati</taxon>
        <taxon>Bacteroidota</taxon>
        <taxon>Chitinophagia</taxon>
        <taxon>Chitinophagales</taxon>
        <taxon>Chitinophagaceae</taxon>
        <taxon>Flavihumibacter</taxon>
    </lineage>
</organism>
<evidence type="ECO:0000256" key="8">
    <source>
        <dbReference type="ARBA" id="ARBA00023012"/>
    </source>
</evidence>
<dbReference type="PANTHER" id="PTHR43065:SF10">
    <property type="entry name" value="PEROXIDE STRESS-ACTIVATED HISTIDINE KINASE MAK3"/>
    <property type="match status" value="1"/>
</dbReference>
<reference evidence="11 12" key="1">
    <citation type="submission" date="2022-01" db="EMBL/GenBank/DDBJ databases">
        <title>Flavihumibacter sp. nov., isolated from sediment of a river.</title>
        <authorList>
            <person name="Liu H."/>
        </authorList>
    </citation>
    <scope>NUCLEOTIDE SEQUENCE [LARGE SCALE GENOMIC DNA]</scope>
    <source>
        <strain evidence="11 12">RY-1</strain>
    </source>
</reference>
<gene>
    <name evidence="11" type="ORF">L0U88_03850</name>
</gene>
<dbReference type="PANTHER" id="PTHR43065">
    <property type="entry name" value="SENSOR HISTIDINE KINASE"/>
    <property type="match status" value="1"/>
</dbReference>
<keyword evidence="4" id="KW-0808">Transferase</keyword>
<keyword evidence="7" id="KW-0067">ATP-binding</keyword>
<dbReference type="InterPro" id="IPR036890">
    <property type="entry name" value="HATPase_C_sf"/>
</dbReference>
<evidence type="ECO:0000256" key="7">
    <source>
        <dbReference type="ARBA" id="ARBA00022840"/>
    </source>
</evidence>
<dbReference type="Gene3D" id="3.30.565.10">
    <property type="entry name" value="Histidine kinase-like ATPase, C-terminal domain"/>
    <property type="match status" value="1"/>
</dbReference>
<dbReference type="EC" id="2.7.13.3" evidence="2"/>
<dbReference type="GO" id="GO:0016301">
    <property type="term" value="F:kinase activity"/>
    <property type="evidence" value="ECO:0007669"/>
    <property type="project" value="UniProtKB-KW"/>
</dbReference>
<evidence type="ECO:0000256" key="9">
    <source>
        <dbReference type="SAM" id="Phobius"/>
    </source>
</evidence>
<dbReference type="InterPro" id="IPR003594">
    <property type="entry name" value="HATPase_dom"/>
</dbReference>
<dbReference type="InterPro" id="IPR003661">
    <property type="entry name" value="HisK_dim/P_dom"/>
</dbReference>
<dbReference type="CDD" id="cd00082">
    <property type="entry name" value="HisKA"/>
    <property type="match status" value="1"/>
</dbReference>
<comment type="catalytic activity">
    <reaction evidence="1">
        <text>ATP + protein L-histidine = ADP + protein N-phospho-L-histidine.</text>
        <dbReference type="EC" id="2.7.13.3"/>
    </reaction>
</comment>
<feature type="transmembrane region" description="Helical" evidence="9">
    <location>
        <begin position="12"/>
        <end position="31"/>
    </location>
</feature>
<keyword evidence="3" id="KW-0597">Phosphoprotein</keyword>
<dbReference type="Proteomes" id="UP001200145">
    <property type="component" value="Unassembled WGS sequence"/>
</dbReference>
<keyword evidence="9" id="KW-1133">Transmembrane helix</keyword>
<dbReference type="InterPro" id="IPR005467">
    <property type="entry name" value="His_kinase_dom"/>
</dbReference>
<evidence type="ECO:0000256" key="2">
    <source>
        <dbReference type="ARBA" id="ARBA00012438"/>
    </source>
</evidence>
<feature type="transmembrane region" description="Helical" evidence="9">
    <location>
        <begin position="143"/>
        <end position="163"/>
    </location>
</feature>
<keyword evidence="9" id="KW-0812">Transmembrane</keyword>